<feature type="region of interest" description="Disordered" evidence="1">
    <location>
        <begin position="30"/>
        <end position="101"/>
    </location>
</feature>
<gene>
    <name evidence="2" type="ORF">EUGRSUZ_A02041</name>
</gene>
<dbReference type="EMBL" id="KK198753">
    <property type="protein sequence ID" value="KCW89795.1"/>
    <property type="molecule type" value="Genomic_DNA"/>
</dbReference>
<organism evidence="2">
    <name type="scientific">Eucalyptus grandis</name>
    <name type="common">Flooded gum</name>
    <dbReference type="NCBI Taxonomy" id="71139"/>
    <lineage>
        <taxon>Eukaryota</taxon>
        <taxon>Viridiplantae</taxon>
        <taxon>Streptophyta</taxon>
        <taxon>Embryophyta</taxon>
        <taxon>Tracheophyta</taxon>
        <taxon>Spermatophyta</taxon>
        <taxon>Magnoliopsida</taxon>
        <taxon>eudicotyledons</taxon>
        <taxon>Gunneridae</taxon>
        <taxon>Pentapetalae</taxon>
        <taxon>rosids</taxon>
        <taxon>malvids</taxon>
        <taxon>Myrtales</taxon>
        <taxon>Myrtaceae</taxon>
        <taxon>Myrtoideae</taxon>
        <taxon>Eucalypteae</taxon>
        <taxon>Eucalyptus</taxon>
    </lineage>
</organism>
<dbReference type="Gramene" id="KCW89795">
    <property type="protein sequence ID" value="KCW89795"/>
    <property type="gene ID" value="EUGRSUZ_A02041"/>
</dbReference>
<reference evidence="2" key="1">
    <citation type="submission" date="2013-07" db="EMBL/GenBank/DDBJ databases">
        <title>The genome of Eucalyptus grandis.</title>
        <authorList>
            <person name="Schmutz J."/>
            <person name="Hayes R."/>
            <person name="Myburg A."/>
            <person name="Tuskan G."/>
            <person name="Grattapaglia D."/>
            <person name="Rokhsar D.S."/>
        </authorList>
    </citation>
    <scope>NUCLEOTIDE SEQUENCE</scope>
    <source>
        <tissue evidence="2">Leaf extractions</tissue>
    </source>
</reference>
<feature type="compositionally biased region" description="Gly residues" evidence="1">
    <location>
        <begin position="87"/>
        <end position="101"/>
    </location>
</feature>
<dbReference type="AlphaFoldDB" id="A0A059DHS1"/>
<name>A0A059DHS1_EUCGR</name>
<feature type="compositionally biased region" description="Basic residues" evidence="1">
    <location>
        <begin position="41"/>
        <end position="51"/>
    </location>
</feature>
<dbReference type="InParanoid" id="A0A059DHS1"/>
<evidence type="ECO:0000256" key="1">
    <source>
        <dbReference type="SAM" id="MobiDB-lite"/>
    </source>
</evidence>
<proteinExistence type="predicted"/>
<sequence length="148" mass="16252">MVPLEAGQIQQLPPPVGVRLRRMLQDRRLRAPVGVHEAQHRPRRRHLRARPRREPREDGRQGGDVPHQGLRLRREGRQPRRAAAAARGGGARDGGGGGGGQEALLVAAGSRSEMADSGLVMIGGATRVFREFSRVKSKFRNRRGLLLG</sequence>
<accession>A0A059DHS1</accession>
<evidence type="ECO:0000313" key="2">
    <source>
        <dbReference type="EMBL" id="KCW89795.1"/>
    </source>
</evidence>
<protein>
    <submittedName>
        <fullName evidence="2">Uncharacterized protein</fullName>
    </submittedName>
</protein>
<feature type="compositionally biased region" description="Basic and acidic residues" evidence="1">
    <location>
        <begin position="52"/>
        <end position="61"/>
    </location>
</feature>